<proteinExistence type="predicted"/>
<dbReference type="Proteomes" id="UP000092993">
    <property type="component" value="Unassembled WGS sequence"/>
</dbReference>
<evidence type="ECO:0000313" key="1">
    <source>
        <dbReference type="EMBL" id="OBZ78477.1"/>
    </source>
</evidence>
<dbReference type="EMBL" id="LUGG01000002">
    <property type="protein sequence ID" value="OBZ78477.1"/>
    <property type="molecule type" value="Genomic_DNA"/>
</dbReference>
<gene>
    <name evidence="1" type="ORF">A0H81_02806</name>
</gene>
<sequence>MSLHHDMEVDSQTDTLYQQAHSSYFEALQTAGYMDECQVKPEKSMDMSAAMILPLVAIPKISDS</sequence>
<reference evidence="1 2" key="1">
    <citation type="submission" date="2016-03" db="EMBL/GenBank/DDBJ databases">
        <title>Whole genome sequencing of Grifola frondosa 9006-11.</title>
        <authorList>
            <person name="Min B."/>
            <person name="Park H."/>
            <person name="Kim J.-G."/>
            <person name="Cho H."/>
            <person name="Oh Y.-L."/>
            <person name="Kong W.-S."/>
            <person name="Choi I.-G."/>
        </authorList>
    </citation>
    <scope>NUCLEOTIDE SEQUENCE [LARGE SCALE GENOMIC DNA]</scope>
    <source>
        <strain evidence="1 2">9006-11</strain>
    </source>
</reference>
<dbReference type="AlphaFoldDB" id="A0A1C7MP78"/>
<organism evidence="1 2">
    <name type="scientific">Grifola frondosa</name>
    <name type="common">Maitake</name>
    <name type="synonym">Polyporus frondosus</name>
    <dbReference type="NCBI Taxonomy" id="5627"/>
    <lineage>
        <taxon>Eukaryota</taxon>
        <taxon>Fungi</taxon>
        <taxon>Dikarya</taxon>
        <taxon>Basidiomycota</taxon>
        <taxon>Agaricomycotina</taxon>
        <taxon>Agaricomycetes</taxon>
        <taxon>Polyporales</taxon>
        <taxon>Grifolaceae</taxon>
        <taxon>Grifola</taxon>
    </lineage>
</organism>
<keyword evidence="2" id="KW-1185">Reference proteome</keyword>
<accession>A0A1C7MP78</accession>
<name>A0A1C7MP78_GRIFR</name>
<protein>
    <submittedName>
        <fullName evidence="1">Uncharacterized protein</fullName>
    </submittedName>
</protein>
<evidence type="ECO:0000313" key="2">
    <source>
        <dbReference type="Proteomes" id="UP000092993"/>
    </source>
</evidence>
<comment type="caution">
    <text evidence="1">The sequence shown here is derived from an EMBL/GenBank/DDBJ whole genome shotgun (WGS) entry which is preliminary data.</text>
</comment>